<keyword evidence="1" id="KW-0812">Transmembrane</keyword>
<protein>
    <submittedName>
        <fullName evidence="2">DUF2723 domain-containing protein</fullName>
    </submittedName>
</protein>
<evidence type="ECO:0000313" key="2">
    <source>
        <dbReference type="EMBL" id="RRR68184.1"/>
    </source>
</evidence>
<name>A0A426TTQ0_9CHLR</name>
<comment type="caution">
    <text evidence="2">The sequence shown here is derived from an EMBL/GenBank/DDBJ whole genome shotgun (WGS) entry which is preliminary data.</text>
</comment>
<keyword evidence="1" id="KW-0472">Membrane</keyword>
<feature type="transmembrane region" description="Helical" evidence="1">
    <location>
        <begin position="194"/>
        <end position="211"/>
    </location>
</feature>
<evidence type="ECO:0000256" key="1">
    <source>
        <dbReference type="SAM" id="Phobius"/>
    </source>
</evidence>
<dbReference type="PANTHER" id="PTHR16214:SF3">
    <property type="entry name" value="TRANSMEMBRANE PROTEIN 260"/>
    <property type="match status" value="1"/>
</dbReference>
<feature type="transmembrane region" description="Helical" evidence="1">
    <location>
        <begin position="105"/>
        <end position="123"/>
    </location>
</feature>
<dbReference type="AlphaFoldDB" id="A0A426TTQ0"/>
<dbReference type="PANTHER" id="PTHR16214">
    <property type="entry name" value="TRANSMEMBRANE PROTEIN 260"/>
    <property type="match status" value="1"/>
</dbReference>
<evidence type="ECO:0000313" key="3">
    <source>
        <dbReference type="Proteomes" id="UP000280307"/>
    </source>
</evidence>
<organism evidence="2 3">
    <name type="scientific">Candidatus Viridilinea halotolerans</name>
    <dbReference type="NCBI Taxonomy" id="2491704"/>
    <lineage>
        <taxon>Bacteria</taxon>
        <taxon>Bacillati</taxon>
        <taxon>Chloroflexota</taxon>
        <taxon>Chloroflexia</taxon>
        <taxon>Chloroflexales</taxon>
        <taxon>Chloroflexineae</taxon>
        <taxon>Oscillochloridaceae</taxon>
        <taxon>Candidatus Viridilinea</taxon>
    </lineage>
</organism>
<accession>A0A426TTQ0</accession>
<dbReference type="Proteomes" id="UP000280307">
    <property type="component" value="Unassembled WGS sequence"/>
</dbReference>
<gene>
    <name evidence="2" type="ORF">EI684_17890</name>
</gene>
<dbReference type="InterPro" id="IPR021280">
    <property type="entry name" value="TMEM260-like"/>
</dbReference>
<feature type="non-terminal residue" evidence="2">
    <location>
        <position position="230"/>
    </location>
</feature>
<proteinExistence type="predicted"/>
<sequence>MWLYATLMFVALVLSLVYGLTLVPTVTWAHQAGDSGDLLTAVATGGVPHPTGYPSYLLLVDAFRWLPWGDLALQQALFSALCAIATALLVVLLVNALTPVQGWRAAFAGGFAALWLGFTPLFWSQAVVVEVYSLHALFTALLWWWAVVLTPTPTLRKEFRSARPAWRVVLAQQWATPRLAGLTAGLALGNHLTVAASVAALLLLLVWRYFAQRLSRGRNASDGSHPPTPL</sequence>
<keyword evidence="1" id="KW-1133">Transmembrane helix</keyword>
<dbReference type="EMBL" id="RSAS01000736">
    <property type="protein sequence ID" value="RRR68184.1"/>
    <property type="molecule type" value="Genomic_DNA"/>
</dbReference>
<dbReference type="InterPro" id="IPR052724">
    <property type="entry name" value="GT117_domain-containing"/>
</dbReference>
<feature type="transmembrane region" description="Helical" evidence="1">
    <location>
        <begin position="76"/>
        <end position="98"/>
    </location>
</feature>
<dbReference type="Pfam" id="PF11028">
    <property type="entry name" value="TMEM260-like"/>
    <property type="match status" value="1"/>
</dbReference>
<reference evidence="2 3" key="1">
    <citation type="submission" date="2018-12" db="EMBL/GenBank/DDBJ databases">
        <title>Genome Sequence of Candidatus Viridilinea halotolerans isolated from saline sulfide-rich spring.</title>
        <authorList>
            <person name="Grouzdev D.S."/>
            <person name="Burganskaya E.I."/>
            <person name="Krutkina M.S."/>
            <person name="Sukhacheva M.V."/>
            <person name="Gorlenko V.M."/>
        </authorList>
    </citation>
    <scope>NUCLEOTIDE SEQUENCE [LARGE SCALE GENOMIC DNA]</scope>
    <source>
        <strain evidence="2">Chok-6</strain>
    </source>
</reference>